<feature type="compositionally biased region" description="Low complexity" evidence="1">
    <location>
        <begin position="698"/>
        <end position="712"/>
    </location>
</feature>
<comment type="caution">
    <text evidence="2">The sequence shown here is derived from an EMBL/GenBank/DDBJ whole genome shotgun (WGS) entry which is preliminary data.</text>
</comment>
<sequence>MDKAQQEARLAIWQKAKTNGYQRGTHRQLDEQAGLNSHNTRTEREHDAVLDLYVTWRWCLRVEEYEAAGQSYPDLDRVKAEVLCQGAPPLTLEEQKDFLRFYLNVKTRAEQLYRGLQVAGIPINAAEKKEVYRDIILVQRRQGGRLHDYEFIWSISERWVKGNRDPINKTFAVTGKDHSVLLYSNGALMLILAIADGALFGINSLNDLWQQEIPEGNNEKIYRWNDSWKKIPIARLIDKAGNVSPTKPMSKATFKSIFKDCLQREGYVGEGLSRGLHQIRRQVGKRVNAHYTETERSQHILHSNPRIFGQQPDNSVPEFFQGLSLFREEGAPTKLSHKEEQNLLQSPKLHELDSKKGLTAKEYLQSRRRILAKLRRKKLASVQRQYITDKRDWKVLTKGKIREESSSWLSGLSNVFRIVPERARLAEKMRSRTPLSSEGSKEAMKDFFLLLTRDYGVFYRPGEAPVEGKCPFCQRSLDTLEKRCRRRLKSELVYCYYCAQWLANDQDWNIHCSTHLPLIGTSCASFTYCNTLIRPAHCPFCLGDPEKEPRQRLTAWTRDVEVIKHVETYHNGAFCGLCGIFVDPRESISHLADQHGLQRNLRHTPTPGVAGIKVPGLPSQPDNLFGDLPACQKVAPSQDGSMQLESLDDFMARCVSFSPSPEPLKFAGVESKTSPSKPDQAFEVASTQCSSRGEVEHSVSSSAPPSPVASVARLDSSFDEHTNSDDSHNAPAAETCTTIEPCTLSKSVGI</sequence>
<accession>A0ABR2UHR8</accession>
<feature type="region of interest" description="Disordered" evidence="1">
    <location>
        <begin position="21"/>
        <end position="41"/>
    </location>
</feature>
<name>A0ABR2UHR8_9PEZI</name>
<protein>
    <submittedName>
        <fullName evidence="2">C2H2-type domain-containing protein</fullName>
    </submittedName>
</protein>
<proteinExistence type="predicted"/>
<evidence type="ECO:0000313" key="2">
    <source>
        <dbReference type="EMBL" id="KAK9414184.1"/>
    </source>
</evidence>
<dbReference type="Pfam" id="PF11917">
    <property type="entry name" value="DUF3435"/>
    <property type="match status" value="1"/>
</dbReference>
<feature type="region of interest" description="Disordered" evidence="1">
    <location>
        <begin position="688"/>
        <end position="733"/>
    </location>
</feature>
<gene>
    <name evidence="2" type="ORF">SUNI508_02283</name>
</gene>
<dbReference type="PANTHER" id="PTHR37535:SF3">
    <property type="entry name" value="FLUG DOMAIN-CONTAINING PROTEIN"/>
    <property type="match status" value="1"/>
</dbReference>
<dbReference type="Proteomes" id="UP001408356">
    <property type="component" value="Unassembled WGS sequence"/>
</dbReference>
<reference evidence="2 3" key="1">
    <citation type="journal article" date="2024" name="J. Plant Pathol.">
        <title>Sequence and assembly of the genome of Seiridium unicorne, isolate CBS 538.82, causal agent of cypress canker disease.</title>
        <authorList>
            <person name="Scali E."/>
            <person name="Rocca G.D."/>
            <person name="Danti R."/>
            <person name="Garbelotto M."/>
            <person name="Barberini S."/>
            <person name="Baroncelli R."/>
            <person name="Emiliani G."/>
        </authorList>
    </citation>
    <scope>NUCLEOTIDE SEQUENCE [LARGE SCALE GENOMIC DNA]</scope>
    <source>
        <strain evidence="2 3">BM-138-508</strain>
    </source>
</reference>
<dbReference type="PANTHER" id="PTHR37535">
    <property type="entry name" value="FLUG DOMAIN PROTEIN"/>
    <property type="match status" value="1"/>
</dbReference>
<keyword evidence="3" id="KW-1185">Reference proteome</keyword>
<evidence type="ECO:0000256" key="1">
    <source>
        <dbReference type="SAM" id="MobiDB-lite"/>
    </source>
</evidence>
<dbReference type="EMBL" id="JARVKF010000429">
    <property type="protein sequence ID" value="KAK9414184.1"/>
    <property type="molecule type" value="Genomic_DNA"/>
</dbReference>
<dbReference type="InterPro" id="IPR021842">
    <property type="entry name" value="DUF3435"/>
</dbReference>
<feature type="compositionally biased region" description="Basic and acidic residues" evidence="1">
    <location>
        <begin position="716"/>
        <end position="728"/>
    </location>
</feature>
<organism evidence="2 3">
    <name type="scientific">Seiridium unicorne</name>
    <dbReference type="NCBI Taxonomy" id="138068"/>
    <lineage>
        <taxon>Eukaryota</taxon>
        <taxon>Fungi</taxon>
        <taxon>Dikarya</taxon>
        <taxon>Ascomycota</taxon>
        <taxon>Pezizomycotina</taxon>
        <taxon>Sordariomycetes</taxon>
        <taxon>Xylariomycetidae</taxon>
        <taxon>Amphisphaeriales</taxon>
        <taxon>Sporocadaceae</taxon>
        <taxon>Seiridium</taxon>
    </lineage>
</organism>
<evidence type="ECO:0000313" key="3">
    <source>
        <dbReference type="Proteomes" id="UP001408356"/>
    </source>
</evidence>